<dbReference type="Gene3D" id="1.20.1540.10">
    <property type="entry name" value="Rhomboid-like"/>
    <property type="match status" value="1"/>
</dbReference>
<dbReference type="PANTHER" id="PTHR43731">
    <property type="entry name" value="RHOMBOID PROTEASE"/>
    <property type="match status" value="1"/>
</dbReference>
<protein>
    <recommendedName>
        <fullName evidence="8">Peptidase S54 rhomboid domain-containing protein</fullName>
    </recommendedName>
</protein>
<evidence type="ECO:0000259" key="8">
    <source>
        <dbReference type="Pfam" id="PF01694"/>
    </source>
</evidence>
<sequence>MSSLFRLAGMVRPCPVLRKPLSTGFFSTGPPKRPLPPNFFRQPPQSLVSRLRQTRSYSNSFGHERRTAANMLLLKGLVGINVAVFGYSLYVTEQAKQGHMENFRRYYQNMTLSLRDVKNGYYWQTISCMFAHSGLMHVAFNMFTFYSLGGALAALPVTPGQFMLIIFGSGLAGSLFWLSQEQMKEETGRPSHQRAMGFSGALVGAVTVVACFMPRNQVQLFGVVPVPLWLLTVGYAVYDGYYLNSENTRTAHAGHIGGLGFGLAYYFLKLRRLRWPGSI</sequence>
<dbReference type="Proteomes" id="UP001140562">
    <property type="component" value="Unassembled WGS sequence"/>
</dbReference>
<feature type="transmembrane region" description="Helical" evidence="7">
    <location>
        <begin position="195"/>
        <end position="213"/>
    </location>
</feature>
<dbReference type="PANTHER" id="PTHR43731:SF14">
    <property type="entry name" value="PRESENILIN-ASSOCIATED RHOMBOID-LIKE PROTEIN, MITOCHONDRIAL"/>
    <property type="match status" value="1"/>
</dbReference>
<dbReference type="EMBL" id="JAPEUV010000010">
    <property type="protein sequence ID" value="KAJ4341648.1"/>
    <property type="molecule type" value="Genomic_DNA"/>
</dbReference>
<feature type="transmembrane region" description="Helical" evidence="7">
    <location>
        <begin position="72"/>
        <end position="90"/>
    </location>
</feature>
<keyword evidence="10" id="KW-1185">Reference proteome</keyword>
<proteinExistence type="inferred from homology"/>
<dbReference type="InterPro" id="IPR022764">
    <property type="entry name" value="Peptidase_S54_rhomboid_dom"/>
</dbReference>
<keyword evidence="4" id="KW-0378">Hydrolase</keyword>
<dbReference type="AlphaFoldDB" id="A0A9W9C335"/>
<comment type="caution">
    <text evidence="9">The sequence shown here is derived from an EMBL/GenBank/DDBJ whole genome shotgun (WGS) entry which is preliminary data.</text>
</comment>
<accession>A0A9W9C335</accession>
<evidence type="ECO:0000256" key="2">
    <source>
        <dbReference type="ARBA" id="ARBA00009045"/>
    </source>
</evidence>
<name>A0A9W9C335_9PLEO</name>
<dbReference type="OrthoDB" id="418595at2759"/>
<dbReference type="Pfam" id="PF01694">
    <property type="entry name" value="Rhomboid"/>
    <property type="match status" value="1"/>
</dbReference>
<dbReference type="GO" id="GO:0016020">
    <property type="term" value="C:membrane"/>
    <property type="evidence" value="ECO:0007669"/>
    <property type="project" value="UniProtKB-SubCell"/>
</dbReference>
<evidence type="ECO:0000256" key="3">
    <source>
        <dbReference type="ARBA" id="ARBA00022692"/>
    </source>
</evidence>
<feature type="transmembrane region" description="Helical" evidence="7">
    <location>
        <begin position="220"/>
        <end position="238"/>
    </location>
</feature>
<gene>
    <name evidence="9" type="ORF">N0V87_001663</name>
</gene>
<comment type="similarity">
    <text evidence="2">Belongs to the peptidase S54 family.</text>
</comment>
<keyword evidence="3 7" id="KW-0812">Transmembrane</keyword>
<evidence type="ECO:0000313" key="9">
    <source>
        <dbReference type="EMBL" id="KAJ4341648.1"/>
    </source>
</evidence>
<dbReference type="InterPro" id="IPR035952">
    <property type="entry name" value="Rhomboid-like_sf"/>
</dbReference>
<organism evidence="9 10">
    <name type="scientific">Didymella glomerata</name>
    <dbReference type="NCBI Taxonomy" id="749621"/>
    <lineage>
        <taxon>Eukaryota</taxon>
        <taxon>Fungi</taxon>
        <taxon>Dikarya</taxon>
        <taxon>Ascomycota</taxon>
        <taxon>Pezizomycotina</taxon>
        <taxon>Dothideomycetes</taxon>
        <taxon>Pleosporomycetidae</taxon>
        <taxon>Pleosporales</taxon>
        <taxon>Pleosporineae</taxon>
        <taxon>Didymellaceae</taxon>
        <taxon>Didymella</taxon>
    </lineage>
</organism>
<keyword evidence="5 7" id="KW-1133">Transmembrane helix</keyword>
<evidence type="ECO:0000256" key="7">
    <source>
        <dbReference type="SAM" id="Phobius"/>
    </source>
</evidence>
<evidence type="ECO:0000313" key="10">
    <source>
        <dbReference type="Proteomes" id="UP001140562"/>
    </source>
</evidence>
<dbReference type="InterPro" id="IPR050925">
    <property type="entry name" value="Rhomboid_protease_S54"/>
</dbReference>
<evidence type="ECO:0000256" key="5">
    <source>
        <dbReference type="ARBA" id="ARBA00022989"/>
    </source>
</evidence>
<reference evidence="9" key="1">
    <citation type="submission" date="2022-10" db="EMBL/GenBank/DDBJ databases">
        <title>Tapping the CABI collections for fungal endophytes: first genome assemblies for Collariella, Neodidymelliopsis, Ascochyta clinopodiicola, Didymella pomorum, Didymosphaeria variabile, Neocosmospora piperis and Neocucurbitaria cava.</title>
        <authorList>
            <person name="Hill R."/>
        </authorList>
    </citation>
    <scope>NUCLEOTIDE SEQUENCE</scope>
    <source>
        <strain evidence="9">IMI 360193</strain>
    </source>
</reference>
<evidence type="ECO:0000256" key="1">
    <source>
        <dbReference type="ARBA" id="ARBA00004141"/>
    </source>
</evidence>
<keyword evidence="6 7" id="KW-0472">Membrane</keyword>
<evidence type="ECO:0000256" key="4">
    <source>
        <dbReference type="ARBA" id="ARBA00022801"/>
    </source>
</evidence>
<evidence type="ECO:0000256" key="6">
    <source>
        <dbReference type="ARBA" id="ARBA00023136"/>
    </source>
</evidence>
<feature type="transmembrane region" description="Helical" evidence="7">
    <location>
        <begin position="152"/>
        <end position="175"/>
    </location>
</feature>
<feature type="transmembrane region" description="Helical" evidence="7">
    <location>
        <begin position="250"/>
        <end position="268"/>
    </location>
</feature>
<feature type="domain" description="Peptidase S54 rhomboid" evidence="8">
    <location>
        <begin position="120"/>
        <end position="271"/>
    </location>
</feature>
<dbReference type="SUPFAM" id="SSF144091">
    <property type="entry name" value="Rhomboid-like"/>
    <property type="match status" value="1"/>
</dbReference>
<dbReference type="GO" id="GO:0004252">
    <property type="term" value="F:serine-type endopeptidase activity"/>
    <property type="evidence" value="ECO:0007669"/>
    <property type="project" value="InterPro"/>
</dbReference>
<comment type="subcellular location">
    <subcellularLocation>
        <location evidence="1">Membrane</location>
        <topology evidence="1">Multi-pass membrane protein</topology>
    </subcellularLocation>
</comment>